<feature type="region of interest" description="Disordered" evidence="1">
    <location>
        <begin position="1"/>
        <end position="25"/>
    </location>
</feature>
<dbReference type="RefSeq" id="XP_013436025.1">
    <property type="nucleotide sequence ID" value="XM_013580571.1"/>
</dbReference>
<organism evidence="2 3">
    <name type="scientific">Eimeria necatrix</name>
    <dbReference type="NCBI Taxonomy" id="51315"/>
    <lineage>
        <taxon>Eukaryota</taxon>
        <taxon>Sar</taxon>
        <taxon>Alveolata</taxon>
        <taxon>Apicomplexa</taxon>
        <taxon>Conoidasida</taxon>
        <taxon>Coccidia</taxon>
        <taxon>Eucoccidiorida</taxon>
        <taxon>Eimeriorina</taxon>
        <taxon>Eimeriidae</taxon>
        <taxon>Eimeria</taxon>
    </lineage>
</organism>
<evidence type="ECO:0000313" key="2">
    <source>
        <dbReference type="EMBL" id="CDJ67558.1"/>
    </source>
</evidence>
<dbReference type="SUPFAM" id="SSF52087">
    <property type="entry name" value="CRAL/TRIO domain"/>
    <property type="match status" value="1"/>
</dbReference>
<sequence>MVMRQHSECTPKQRQPNAPGSWNDGHIFGNGAHDVCVVSGDESQPVTWPRVVNGRLFYRGQVKVGEKILPVSKEARFGPSAGDDSDCVADDLAGNYDGNFPEATEHDISTRVKVKGTIKSKDGKKQKARAHLAASGRLIVESIPETEHVSLDDLDGQDLFTPYEQKLAKFIFLISSLSGNCASYVVEDVRRLLYLRDGKISRSAELASRKEACRSLARLACLRKSLEEVQEDGGRFACHSSADALVELEASLAGALAYRSSDGKHPAVYIQIASLFPTSLYLQVTPAALQRVLLSVFDRVWQKLGAASRLHGEKISHVAAVLDFSDLSQLDLAAYSTHRLLGDIGEVLGAYCPWLVYKVVVFRLQFAKDLLWEVLRPALQTDCRVVTAEDDEALLREIQADGRFIMHTLGGFNECSVLRCRRPVYRIPHPPQPFGSSEWLNGGEATDFWDEMRKLYLEAPGAIPEPDPVDETDTGDLEQQKLLRQHQHEEREKALQRKEEEIEQLLSRKECLVPHFNRALMQVLTGDEDSGEIQTASQGQKEVHTRPRLSMDAVTKSDVQVCMWKPPADAFEAAQGTAQMLMKIFEKRHMWTRTPLPPNYMHAFERTTYSLDCVYHSRSSTPVVTSAKHVQAPPAVRPISVEEDTSAPSNAKPAKDLLKFL</sequence>
<dbReference type="Gene3D" id="3.40.525.10">
    <property type="entry name" value="CRAL-TRIO lipid binding domain"/>
    <property type="match status" value="1"/>
</dbReference>
<dbReference type="GeneID" id="25474095"/>
<dbReference type="OrthoDB" id="345337at2759"/>
<dbReference type="Proteomes" id="UP000030754">
    <property type="component" value="Unassembled WGS sequence"/>
</dbReference>
<dbReference type="AlphaFoldDB" id="U6MX30"/>
<proteinExistence type="predicted"/>
<keyword evidence="3" id="KW-1185">Reference proteome</keyword>
<evidence type="ECO:0000313" key="3">
    <source>
        <dbReference type="Proteomes" id="UP000030754"/>
    </source>
</evidence>
<reference evidence="2" key="2">
    <citation type="submission" date="2013-10" db="EMBL/GenBank/DDBJ databases">
        <authorList>
            <person name="Aslett M."/>
        </authorList>
    </citation>
    <scope>NUCLEOTIDE SEQUENCE [LARGE SCALE GENOMIC DNA]</scope>
    <source>
        <strain evidence="2">Houghton</strain>
    </source>
</reference>
<dbReference type="EMBL" id="HG724583">
    <property type="protein sequence ID" value="CDJ67558.1"/>
    <property type="molecule type" value="Genomic_DNA"/>
</dbReference>
<evidence type="ECO:0000256" key="1">
    <source>
        <dbReference type="SAM" id="MobiDB-lite"/>
    </source>
</evidence>
<dbReference type="VEuPathDB" id="ToxoDB:ENH_00039360"/>
<evidence type="ECO:0008006" key="4">
    <source>
        <dbReference type="Google" id="ProtNLM"/>
    </source>
</evidence>
<protein>
    <recommendedName>
        <fullName evidence="4">CRAL-TRIO domain-containing protein</fullName>
    </recommendedName>
</protein>
<dbReference type="InterPro" id="IPR036865">
    <property type="entry name" value="CRAL-TRIO_dom_sf"/>
</dbReference>
<reference evidence="2" key="1">
    <citation type="submission" date="2013-10" db="EMBL/GenBank/DDBJ databases">
        <title>Genomic analysis of the causative agents of coccidiosis in chickens.</title>
        <authorList>
            <person name="Reid A.J."/>
            <person name="Blake D."/>
            <person name="Billington K."/>
            <person name="Browne H."/>
            <person name="Dunn M."/>
            <person name="Hung S."/>
            <person name="Kawahara F."/>
            <person name="Miranda-Saavedra D."/>
            <person name="Mourier T."/>
            <person name="Nagra H."/>
            <person name="Otto T.D."/>
            <person name="Rawlings N."/>
            <person name="Sanchez A."/>
            <person name="Sanders M."/>
            <person name="Subramaniam C."/>
            <person name="Tay Y."/>
            <person name="Dear P."/>
            <person name="Doerig C."/>
            <person name="Gruber A."/>
            <person name="Parkinson J."/>
            <person name="Shirley M."/>
            <person name="Wan K.L."/>
            <person name="Berriman M."/>
            <person name="Tomley F."/>
            <person name="Pain A."/>
        </authorList>
    </citation>
    <scope>NUCLEOTIDE SEQUENCE [LARGE SCALE GENOMIC DNA]</scope>
    <source>
        <strain evidence="2">Houghton</strain>
    </source>
</reference>
<name>U6MX30_9EIME</name>
<feature type="compositionally biased region" description="Basic and acidic residues" evidence="1">
    <location>
        <begin position="1"/>
        <end position="11"/>
    </location>
</feature>
<accession>U6MX30</accession>
<gene>
    <name evidence="2" type="ORF">ENH_00039360</name>
</gene>